<name>A0ABN9R1M7_9DINO</name>
<evidence type="ECO:0000313" key="2">
    <source>
        <dbReference type="EMBL" id="CAK0812632.1"/>
    </source>
</evidence>
<keyword evidence="3" id="KW-1185">Reference proteome</keyword>
<feature type="compositionally biased region" description="Basic and acidic residues" evidence="1">
    <location>
        <begin position="1"/>
        <end position="20"/>
    </location>
</feature>
<feature type="region of interest" description="Disordered" evidence="1">
    <location>
        <begin position="374"/>
        <end position="435"/>
    </location>
</feature>
<accession>A0ABN9R1M7</accession>
<dbReference type="EMBL" id="CAUYUJ010005198">
    <property type="protein sequence ID" value="CAK0812632.1"/>
    <property type="molecule type" value="Genomic_DNA"/>
</dbReference>
<proteinExistence type="predicted"/>
<feature type="region of interest" description="Disordered" evidence="1">
    <location>
        <begin position="1"/>
        <end position="25"/>
    </location>
</feature>
<organism evidence="2 3">
    <name type="scientific">Prorocentrum cordatum</name>
    <dbReference type="NCBI Taxonomy" id="2364126"/>
    <lineage>
        <taxon>Eukaryota</taxon>
        <taxon>Sar</taxon>
        <taxon>Alveolata</taxon>
        <taxon>Dinophyceae</taxon>
        <taxon>Prorocentrales</taxon>
        <taxon>Prorocentraceae</taxon>
        <taxon>Prorocentrum</taxon>
    </lineage>
</organism>
<comment type="caution">
    <text evidence="2">The sequence shown here is derived from an EMBL/GenBank/DDBJ whole genome shotgun (WGS) entry which is preliminary data.</text>
</comment>
<evidence type="ECO:0000313" key="3">
    <source>
        <dbReference type="Proteomes" id="UP001189429"/>
    </source>
</evidence>
<protein>
    <submittedName>
        <fullName evidence="2">Uncharacterized protein</fullName>
    </submittedName>
</protein>
<sequence length="449" mass="49006">MQIREARSQDKGSKAERDGHTSALDCSARQRVSAMRGAGIYVKRVMPVVPAAIVVNIDNAEHFVTTDSSHQWIAAPARQEDPPHNVDYNSQDTIKQLMLRYSEHGRTTPLFLTKRDELVSTRFTTVTPGRSSSGRLHPLVNLTNGGYMFQGLPIWRSASLPSSQTTCRKPRDAFSKKPCISNGAASFDTIFRELGCRTQIVEQEQQHMRMQSSLAMAEATLPPLGMAALAIWDRPPDPRRFSIGAPSAIEPAEVRRSLDPGSLQQAEAARKGGAAFLAPRDRGSYSWKTEWIACFITMIIGDSFAPFLLPKWAQLHIVRFRRRNKHCALEGIAQGNQAMTARPPAAGVSEVHWHPAAAAAREGLSQLQLLEGTAPNPVENDATSATGGGEAPAEDAAWPWSVKPIEENAATAATDERTDAQRPRPIHVDSAGVNDGQKCWSCSCTAQEG</sequence>
<gene>
    <name evidence="2" type="ORF">PCOR1329_LOCUS16881</name>
</gene>
<dbReference type="Proteomes" id="UP001189429">
    <property type="component" value="Unassembled WGS sequence"/>
</dbReference>
<reference evidence="2" key="1">
    <citation type="submission" date="2023-10" db="EMBL/GenBank/DDBJ databases">
        <authorList>
            <person name="Chen Y."/>
            <person name="Shah S."/>
            <person name="Dougan E. K."/>
            <person name="Thang M."/>
            <person name="Chan C."/>
        </authorList>
    </citation>
    <scope>NUCLEOTIDE SEQUENCE [LARGE SCALE GENOMIC DNA]</scope>
</reference>
<evidence type="ECO:0000256" key="1">
    <source>
        <dbReference type="SAM" id="MobiDB-lite"/>
    </source>
</evidence>